<proteinExistence type="predicted"/>
<dbReference type="OrthoDB" id="2573941at2759"/>
<reference evidence="5" key="1">
    <citation type="submission" date="2019-05" db="EMBL/GenBank/DDBJ databases">
        <title>Annotation for the trematode Paragonimus heterotremus.</title>
        <authorList>
            <person name="Choi Y.-J."/>
        </authorList>
    </citation>
    <scope>NUCLEOTIDE SEQUENCE</scope>
    <source>
        <strain evidence="5">LC</strain>
    </source>
</reference>
<dbReference type="InterPro" id="IPR012677">
    <property type="entry name" value="Nucleotide-bd_a/b_plait_sf"/>
</dbReference>
<feature type="compositionally biased region" description="Polar residues" evidence="3">
    <location>
        <begin position="218"/>
        <end position="229"/>
    </location>
</feature>
<dbReference type="PROSITE" id="PS50102">
    <property type="entry name" value="RRM"/>
    <property type="match status" value="1"/>
</dbReference>
<accession>A0A8J4T1H3</accession>
<dbReference type="Proteomes" id="UP000748531">
    <property type="component" value="Unassembled WGS sequence"/>
</dbReference>
<sequence>MNPLTNTKNQNFMNERELRLGYTGTMSSWHRQYKDSAWIYVGGLNYELTEGDVICVFSQYGEIVNVNLVRDKKTGVSKGFAFLCYEDQRSTVLATDNLNGIKVAGRIIRVDHVENYKVPKEGTVDVKTEDKNKAKPKSAQDSDLVTSFVREHGCGPEVVKRLKEIEQQQEETDKVRLQRLSEKHGKRDRRTRHSRSSRSPHSNRDGRSHRSNDRNRIQRQGSFRNRSPSCSPPHKWRESSISPPRIKQESPCRSDTAHRSVKQR</sequence>
<dbReference type="GO" id="GO:0071011">
    <property type="term" value="C:precatalytic spliceosome"/>
    <property type="evidence" value="ECO:0007669"/>
    <property type="project" value="TreeGrafter"/>
</dbReference>
<dbReference type="EMBL" id="LUCH01009549">
    <property type="protein sequence ID" value="KAF5395989.1"/>
    <property type="molecule type" value="Genomic_DNA"/>
</dbReference>
<evidence type="ECO:0000259" key="4">
    <source>
        <dbReference type="PROSITE" id="PS50102"/>
    </source>
</evidence>
<dbReference type="CDD" id="cd12411">
    <property type="entry name" value="RRM_ist3_like"/>
    <property type="match status" value="1"/>
</dbReference>
<feature type="compositionally biased region" description="Basic residues" evidence="3">
    <location>
        <begin position="186"/>
        <end position="198"/>
    </location>
</feature>
<evidence type="ECO:0000256" key="3">
    <source>
        <dbReference type="SAM" id="MobiDB-lite"/>
    </source>
</evidence>
<dbReference type="SMART" id="SM00360">
    <property type="entry name" value="RRM"/>
    <property type="match status" value="1"/>
</dbReference>
<feature type="region of interest" description="Disordered" evidence="3">
    <location>
        <begin position="168"/>
        <end position="264"/>
    </location>
</feature>
<dbReference type="PANTHER" id="PTHR45880:SF1">
    <property type="entry name" value="RNA-BINDING MOTIF PROTEIN, X-LINKED 2"/>
    <property type="match status" value="1"/>
</dbReference>
<protein>
    <submittedName>
        <fullName evidence="5">RNA-binding motif protein X-linked 2</fullName>
    </submittedName>
</protein>
<comment type="caution">
    <text evidence="5">The sequence shown here is derived from an EMBL/GenBank/DDBJ whole genome shotgun (WGS) entry which is preliminary data.</text>
</comment>
<feature type="compositionally biased region" description="Basic and acidic residues" evidence="3">
    <location>
        <begin position="246"/>
        <end position="258"/>
    </location>
</feature>
<dbReference type="SUPFAM" id="SSF54928">
    <property type="entry name" value="RNA-binding domain, RBD"/>
    <property type="match status" value="1"/>
</dbReference>
<dbReference type="AlphaFoldDB" id="A0A8J4T1H3"/>
<feature type="compositionally biased region" description="Basic and acidic residues" evidence="3">
    <location>
        <begin position="202"/>
        <end position="216"/>
    </location>
</feature>
<evidence type="ECO:0000256" key="2">
    <source>
        <dbReference type="PROSITE-ProRule" id="PRU00176"/>
    </source>
</evidence>
<evidence type="ECO:0000313" key="6">
    <source>
        <dbReference type="Proteomes" id="UP000748531"/>
    </source>
</evidence>
<dbReference type="InterPro" id="IPR000504">
    <property type="entry name" value="RRM_dom"/>
</dbReference>
<keyword evidence="1 2" id="KW-0694">RNA-binding</keyword>
<dbReference type="Pfam" id="PF00076">
    <property type="entry name" value="RRM_1"/>
    <property type="match status" value="1"/>
</dbReference>
<dbReference type="GO" id="GO:0071013">
    <property type="term" value="C:catalytic step 2 spliceosome"/>
    <property type="evidence" value="ECO:0007669"/>
    <property type="project" value="TreeGrafter"/>
</dbReference>
<organism evidence="5 6">
    <name type="scientific">Paragonimus heterotremus</name>
    <dbReference type="NCBI Taxonomy" id="100268"/>
    <lineage>
        <taxon>Eukaryota</taxon>
        <taxon>Metazoa</taxon>
        <taxon>Spiralia</taxon>
        <taxon>Lophotrochozoa</taxon>
        <taxon>Platyhelminthes</taxon>
        <taxon>Trematoda</taxon>
        <taxon>Digenea</taxon>
        <taxon>Plagiorchiida</taxon>
        <taxon>Troglotremata</taxon>
        <taxon>Troglotrematidae</taxon>
        <taxon>Paragonimus</taxon>
    </lineage>
</organism>
<dbReference type="GO" id="GO:0000398">
    <property type="term" value="P:mRNA splicing, via spliceosome"/>
    <property type="evidence" value="ECO:0007669"/>
    <property type="project" value="InterPro"/>
</dbReference>
<keyword evidence="6" id="KW-1185">Reference proteome</keyword>
<feature type="domain" description="RRM" evidence="4">
    <location>
        <begin position="37"/>
        <end position="115"/>
    </location>
</feature>
<evidence type="ECO:0000313" key="5">
    <source>
        <dbReference type="EMBL" id="KAF5395989.1"/>
    </source>
</evidence>
<gene>
    <name evidence="5" type="ORF">PHET_11098</name>
</gene>
<feature type="compositionally biased region" description="Basic and acidic residues" evidence="3">
    <location>
        <begin position="168"/>
        <end position="185"/>
    </location>
</feature>
<dbReference type="PANTHER" id="PTHR45880">
    <property type="entry name" value="RNA-BINDING MOTIF PROTEIN, X-LINKED 2"/>
    <property type="match status" value="1"/>
</dbReference>
<dbReference type="InterPro" id="IPR051847">
    <property type="entry name" value="RNA_proc/Spliceosome_comp"/>
</dbReference>
<dbReference type="GO" id="GO:0005686">
    <property type="term" value="C:U2 snRNP"/>
    <property type="evidence" value="ECO:0007669"/>
    <property type="project" value="TreeGrafter"/>
</dbReference>
<evidence type="ECO:0000256" key="1">
    <source>
        <dbReference type="ARBA" id="ARBA00022884"/>
    </source>
</evidence>
<dbReference type="InterPro" id="IPR035979">
    <property type="entry name" value="RBD_domain_sf"/>
</dbReference>
<name>A0A8J4T1H3_9TREM</name>
<dbReference type="Gene3D" id="3.30.70.330">
    <property type="match status" value="1"/>
</dbReference>
<dbReference type="GO" id="GO:0003723">
    <property type="term" value="F:RNA binding"/>
    <property type="evidence" value="ECO:0007669"/>
    <property type="project" value="UniProtKB-UniRule"/>
</dbReference>
<dbReference type="InterPro" id="IPR045844">
    <property type="entry name" value="RRM_Ist3-like"/>
</dbReference>
<dbReference type="FunFam" id="3.30.70.330:FF:000962">
    <property type="entry name" value="RBMX2 ortholog"/>
    <property type="match status" value="1"/>
</dbReference>